<feature type="non-terminal residue" evidence="1">
    <location>
        <position position="1"/>
    </location>
</feature>
<protein>
    <submittedName>
        <fullName evidence="1">Uncharacterized protein</fullName>
    </submittedName>
</protein>
<sequence>VIIEVARHFQGFHKLLGAHKWSDFLRKPHAAEKEKVSKIYYSTFASGRAVEKAGWKRKNVEESWFTKWSPKNAFVYALSSSRCH</sequence>
<evidence type="ECO:0000313" key="1">
    <source>
        <dbReference type="EMBL" id="KZT33795.1"/>
    </source>
</evidence>
<proteinExistence type="predicted"/>
<accession>A0A165Z097</accession>
<keyword evidence="2" id="KW-1185">Reference proteome</keyword>
<name>A0A165Z097_9AGAM</name>
<gene>
    <name evidence="1" type="ORF">SISSUDRAFT_992662</name>
</gene>
<reference evidence="1 2" key="1">
    <citation type="journal article" date="2016" name="Mol. Biol. Evol.">
        <title>Comparative Genomics of Early-Diverging Mushroom-Forming Fungi Provides Insights into the Origins of Lignocellulose Decay Capabilities.</title>
        <authorList>
            <person name="Nagy L.G."/>
            <person name="Riley R."/>
            <person name="Tritt A."/>
            <person name="Adam C."/>
            <person name="Daum C."/>
            <person name="Floudas D."/>
            <person name="Sun H."/>
            <person name="Yadav J.S."/>
            <person name="Pangilinan J."/>
            <person name="Larsson K.H."/>
            <person name="Matsuura K."/>
            <person name="Barry K."/>
            <person name="Labutti K."/>
            <person name="Kuo R."/>
            <person name="Ohm R.A."/>
            <person name="Bhattacharya S.S."/>
            <person name="Shirouzu T."/>
            <person name="Yoshinaga Y."/>
            <person name="Martin F.M."/>
            <person name="Grigoriev I.V."/>
            <person name="Hibbett D.S."/>
        </authorList>
    </citation>
    <scope>NUCLEOTIDE SEQUENCE [LARGE SCALE GENOMIC DNA]</scope>
    <source>
        <strain evidence="1 2">HHB10207 ss-3</strain>
    </source>
</reference>
<dbReference type="Proteomes" id="UP000076798">
    <property type="component" value="Unassembled WGS sequence"/>
</dbReference>
<organism evidence="1 2">
    <name type="scientific">Sistotremastrum suecicum HHB10207 ss-3</name>
    <dbReference type="NCBI Taxonomy" id="1314776"/>
    <lineage>
        <taxon>Eukaryota</taxon>
        <taxon>Fungi</taxon>
        <taxon>Dikarya</taxon>
        <taxon>Basidiomycota</taxon>
        <taxon>Agaricomycotina</taxon>
        <taxon>Agaricomycetes</taxon>
        <taxon>Sistotremastrales</taxon>
        <taxon>Sistotremastraceae</taxon>
        <taxon>Sistotremastrum</taxon>
    </lineage>
</organism>
<evidence type="ECO:0000313" key="2">
    <source>
        <dbReference type="Proteomes" id="UP000076798"/>
    </source>
</evidence>
<dbReference type="EMBL" id="KV428218">
    <property type="protein sequence ID" value="KZT33795.1"/>
    <property type="molecule type" value="Genomic_DNA"/>
</dbReference>
<dbReference type="AlphaFoldDB" id="A0A165Z097"/>
<dbReference type="OrthoDB" id="3243413at2759"/>